<dbReference type="AlphaFoldDB" id="A0A3M7SDB5"/>
<evidence type="ECO:0000313" key="2">
    <source>
        <dbReference type="Proteomes" id="UP000276133"/>
    </source>
</evidence>
<proteinExistence type="predicted"/>
<accession>A0A3M7SDB5</accession>
<dbReference type="EMBL" id="REGN01001578">
    <property type="protein sequence ID" value="RNA33782.1"/>
    <property type="molecule type" value="Genomic_DNA"/>
</dbReference>
<gene>
    <name evidence="1" type="ORF">BpHYR1_046978</name>
</gene>
<name>A0A3M7SDB5_BRAPC</name>
<organism evidence="1 2">
    <name type="scientific">Brachionus plicatilis</name>
    <name type="common">Marine rotifer</name>
    <name type="synonym">Brachionus muelleri</name>
    <dbReference type="NCBI Taxonomy" id="10195"/>
    <lineage>
        <taxon>Eukaryota</taxon>
        <taxon>Metazoa</taxon>
        <taxon>Spiralia</taxon>
        <taxon>Gnathifera</taxon>
        <taxon>Rotifera</taxon>
        <taxon>Eurotatoria</taxon>
        <taxon>Monogononta</taxon>
        <taxon>Pseudotrocha</taxon>
        <taxon>Ploima</taxon>
        <taxon>Brachionidae</taxon>
        <taxon>Brachionus</taxon>
    </lineage>
</organism>
<dbReference type="Proteomes" id="UP000276133">
    <property type="component" value="Unassembled WGS sequence"/>
</dbReference>
<sequence length="70" mass="7995">MLIRACQERTGIIVQTSLLNSHSHSKLCVVNQMPTKLIFYVDTPSNIDNLAQSKTTTSMYQLMVRIFHIN</sequence>
<reference evidence="1 2" key="1">
    <citation type="journal article" date="2018" name="Sci. Rep.">
        <title>Genomic signatures of local adaptation to the degree of environmental predictability in rotifers.</title>
        <authorList>
            <person name="Franch-Gras L."/>
            <person name="Hahn C."/>
            <person name="Garcia-Roger E.M."/>
            <person name="Carmona M.J."/>
            <person name="Serra M."/>
            <person name="Gomez A."/>
        </authorList>
    </citation>
    <scope>NUCLEOTIDE SEQUENCE [LARGE SCALE GENOMIC DNA]</scope>
    <source>
        <strain evidence="1">HYR1</strain>
    </source>
</reference>
<evidence type="ECO:0000313" key="1">
    <source>
        <dbReference type="EMBL" id="RNA33782.1"/>
    </source>
</evidence>
<comment type="caution">
    <text evidence="1">The sequence shown here is derived from an EMBL/GenBank/DDBJ whole genome shotgun (WGS) entry which is preliminary data.</text>
</comment>
<keyword evidence="2" id="KW-1185">Reference proteome</keyword>
<protein>
    <submittedName>
        <fullName evidence="1">Uncharacterized protein</fullName>
    </submittedName>
</protein>